<dbReference type="Gene3D" id="3.20.20.80">
    <property type="entry name" value="Glycosidases"/>
    <property type="match status" value="1"/>
</dbReference>
<keyword evidence="8" id="KW-1185">Reference proteome</keyword>
<reference evidence="7 8" key="1">
    <citation type="submission" date="2018-04" db="EMBL/GenBank/DDBJ databases">
        <title>Genomic Encyclopedia of Archaeal and Bacterial Type Strains, Phase II (KMG-II): from individual species to whole genera.</title>
        <authorList>
            <person name="Goeker M."/>
        </authorList>
    </citation>
    <scope>NUCLEOTIDE SEQUENCE [LARGE SCALE GENOMIC DNA]</scope>
    <source>
        <strain evidence="7 8">DSM 28823</strain>
    </source>
</reference>
<name>A0A2T5C3V6_9BACT</name>
<dbReference type="PANTHER" id="PTHR11069:SF23">
    <property type="entry name" value="LYSOSOMAL ACID GLUCOSYLCERAMIDASE"/>
    <property type="match status" value="1"/>
</dbReference>
<comment type="caution">
    <text evidence="7">The sequence shown here is derived from an EMBL/GenBank/DDBJ whole genome shotgun (WGS) entry which is preliminary data.</text>
</comment>
<comment type="similarity">
    <text evidence="1 4">Belongs to the glycosyl hydrolase 30 family.</text>
</comment>
<dbReference type="InterPro" id="IPR001139">
    <property type="entry name" value="Glyco_hydro_30"/>
</dbReference>
<dbReference type="GO" id="GO:0006680">
    <property type="term" value="P:glucosylceramide catabolic process"/>
    <property type="evidence" value="ECO:0007669"/>
    <property type="project" value="TreeGrafter"/>
</dbReference>
<proteinExistence type="inferred from homology"/>
<protein>
    <submittedName>
        <fullName evidence="7">Glucosylceramidase</fullName>
    </submittedName>
</protein>
<evidence type="ECO:0000256" key="1">
    <source>
        <dbReference type="ARBA" id="ARBA00005382"/>
    </source>
</evidence>
<evidence type="ECO:0000256" key="3">
    <source>
        <dbReference type="ARBA" id="ARBA00022801"/>
    </source>
</evidence>
<dbReference type="InterPro" id="IPR017853">
    <property type="entry name" value="GH"/>
</dbReference>
<evidence type="ECO:0000256" key="4">
    <source>
        <dbReference type="RuleBase" id="RU361188"/>
    </source>
</evidence>
<dbReference type="SUPFAM" id="SSF51445">
    <property type="entry name" value="(Trans)glycosidases"/>
    <property type="match status" value="1"/>
</dbReference>
<feature type="signal peptide" evidence="5">
    <location>
        <begin position="1"/>
        <end position="24"/>
    </location>
</feature>
<accession>A0A2T5C3V6</accession>
<dbReference type="Proteomes" id="UP000243525">
    <property type="component" value="Unassembled WGS sequence"/>
</dbReference>
<evidence type="ECO:0000259" key="6">
    <source>
        <dbReference type="Pfam" id="PF02055"/>
    </source>
</evidence>
<evidence type="ECO:0000313" key="7">
    <source>
        <dbReference type="EMBL" id="PTN09484.1"/>
    </source>
</evidence>
<keyword evidence="2 5" id="KW-0732">Signal</keyword>
<evidence type="ECO:0000256" key="5">
    <source>
        <dbReference type="SAM" id="SignalP"/>
    </source>
</evidence>
<organism evidence="7 8">
    <name type="scientific">Mangrovibacterium marinum</name>
    <dbReference type="NCBI Taxonomy" id="1639118"/>
    <lineage>
        <taxon>Bacteria</taxon>
        <taxon>Pseudomonadati</taxon>
        <taxon>Bacteroidota</taxon>
        <taxon>Bacteroidia</taxon>
        <taxon>Marinilabiliales</taxon>
        <taxon>Prolixibacteraceae</taxon>
        <taxon>Mangrovibacterium</taxon>
    </lineage>
</organism>
<feature type="domain" description="Glycosyl hydrolase family 30 TIM-barrel" evidence="6">
    <location>
        <begin position="72"/>
        <end position="180"/>
    </location>
</feature>
<dbReference type="OrthoDB" id="9806701at2"/>
<dbReference type="AlphaFoldDB" id="A0A2T5C3V6"/>
<keyword evidence="3 4" id="KW-0378">Hydrolase</keyword>
<feature type="chain" id="PRO_5015630583" evidence="5">
    <location>
        <begin position="25"/>
        <end position="502"/>
    </location>
</feature>
<evidence type="ECO:0000313" key="8">
    <source>
        <dbReference type="Proteomes" id="UP000243525"/>
    </source>
</evidence>
<dbReference type="RefSeq" id="WP_107821398.1">
    <property type="nucleotide sequence ID" value="NZ_OY782574.1"/>
</dbReference>
<gene>
    <name evidence="7" type="ORF">C8N47_10428</name>
</gene>
<feature type="domain" description="Glycosyl hydrolase family 30 TIM-barrel" evidence="6">
    <location>
        <begin position="228"/>
        <end position="431"/>
    </location>
</feature>
<dbReference type="GO" id="GO:0016020">
    <property type="term" value="C:membrane"/>
    <property type="evidence" value="ECO:0007669"/>
    <property type="project" value="GOC"/>
</dbReference>
<dbReference type="EMBL" id="QAAD01000004">
    <property type="protein sequence ID" value="PTN09484.1"/>
    <property type="molecule type" value="Genomic_DNA"/>
</dbReference>
<dbReference type="InterPro" id="IPR033453">
    <property type="entry name" value="Glyco_hydro_30_TIM-barrel"/>
</dbReference>
<keyword evidence="4" id="KW-0326">Glycosidase</keyword>
<evidence type="ECO:0000256" key="2">
    <source>
        <dbReference type="ARBA" id="ARBA00022729"/>
    </source>
</evidence>
<dbReference type="PANTHER" id="PTHR11069">
    <property type="entry name" value="GLUCOSYLCERAMIDASE"/>
    <property type="match status" value="1"/>
</dbReference>
<dbReference type="Pfam" id="PF02055">
    <property type="entry name" value="Glyco_hydro_30"/>
    <property type="match status" value="2"/>
</dbReference>
<sequence length="502" mass="57940">MKIKRKKLLKRTISLFFLFTAATATVNSQSVNWLRSTENKTWEQKTLKLEKAPATTPVLELKGDEELLTFKAWGTCFNERGWDALNMLPRQQQDAILGQLFAPDGDLRFSIGRFSMNANDYARDWYSCDEVSGDFHLKYFNIDRDKTTLIPFIKAAQEKNPDLTFWISPWSPPSWMKINHYYSVVSNAEYNELDSKLDYLLFEDCAKSYEGVFPGKLAVNDYFIQDPRYLQTYANYFCKFIDAYAAEGIPINQVMFQNEPWSYTPYPGCAWTPEGIIRFNAEYLAPTLKKQHPEVDLYFGTINTNHYKVIDEVLSDPRMPETFTGVGFQWEGGQILPRIREKYPNYKYVQTESECGWGSFDWGAAEHTFNLINHYLGNGCEEYTFWNAILADDGVSGWGWKQNALIRVDSKAKTATYTPEYFAVKHYTRYLAPGSKIMAFKGGKEDKFPVMIVKNPQGQYLVFAGNFNDENKALTVQIGERFLNVTLAAHSLNTFQISEFRL</sequence>
<dbReference type="GO" id="GO:0004348">
    <property type="term" value="F:glucosylceramidase activity"/>
    <property type="evidence" value="ECO:0007669"/>
    <property type="project" value="InterPro"/>
</dbReference>